<evidence type="ECO:0000256" key="2">
    <source>
        <dbReference type="ARBA" id="ARBA00022801"/>
    </source>
</evidence>
<dbReference type="Proteomes" id="UP001651050">
    <property type="component" value="Unassembled WGS sequence"/>
</dbReference>
<dbReference type="PANTHER" id="PTHR43808:SF31">
    <property type="entry name" value="N-ACETYL-L-CITRULLINE DEACETYLASE"/>
    <property type="match status" value="1"/>
</dbReference>
<dbReference type="InterPro" id="IPR050072">
    <property type="entry name" value="Peptidase_M20A"/>
</dbReference>
<dbReference type="Pfam" id="PF01546">
    <property type="entry name" value="Peptidase_M20"/>
    <property type="match status" value="1"/>
</dbReference>
<dbReference type="SUPFAM" id="SSF53187">
    <property type="entry name" value="Zn-dependent exopeptidases"/>
    <property type="match status" value="1"/>
</dbReference>
<evidence type="ECO:0000256" key="1">
    <source>
        <dbReference type="ARBA" id="ARBA00022723"/>
    </source>
</evidence>
<dbReference type="RefSeq" id="WP_416342116.1">
    <property type="nucleotide sequence ID" value="NZ_JALQCY010000001.1"/>
</dbReference>
<feature type="domain" description="Peptidase M20 dimerisation" evidence="4">
    <location>
        <begin position="206"/>
        <end position="304"/>
    </location>
</feature>
<keyword evidence="2 5" id="KW-0378">Hydrolase</keyword>
<accession>A0ABT0IYD4</accession>
<dbReference type="Gene3D" id="3.30.70.360">
    <property type="match status" value="1"/>
</dbReference>
<dbReference type="Pfam" id="PF07687">
    <property type="entry name" value="M20_dimer"/>
    <property type="match status" value="1"/>
</dbReference>
<sequence>MVRVTTDRTAPATAAPDVGPAALLDGLLDPGTVASSDLVDLLAAVCDVPSVSGDEAALADAVERVLRAQPHLDVLRDGDALVARTHLGRDRRVVLAGHLDTVPLTDPPNLPTRLETAPDGTVEMWGRGTVDMKGGVAIMLALAVELGRPGVEPAHDLTYVFYDHEEVEASLSGLGRLVRNRPEALAGDFAILGESSNNGIEGGCNGTLRVEVRTHGVAAHSARAWAGVNAIHAAAPVLARLAAYQAREVEVDGLVYRESLGAVGIRGGIAGNVVPDACTVTVNYRFAPSQGVAEAEARVRELFEGFEVVVTDAAPGARPGLDDPLVADFAAAVQAATGTEPRPKYGWTDVARFAELGVPAVNFGPGDPVLAHKDDERLPVARLAAGRDALRSWLLDAGTAPGA</sequence>
<proteinExistence type="predicted"/>
<dbReference type="InterPro" id="IPR010174">
    <property type="entry name" value="Succinyl-DAP_deSuclase_DapE"/>
</dbReference>
<protein>
    <recommendedName>
        <fullName evidence="3">Succinyl-diaminopimelate desuccinylase</fullName>
        <ecNumber evidence="3">3.5.1.18</ecNumber>
    </recommendedName>
</protein>
<name>A0ABT0IYD4_9MICO</name>
<dbReference type="InterPro" id="IPR011650">
    <property type="entry name" value="Peptidase_M20_dimer"/>
</dbReference>
<dbReference type="PANTHER" id="PTHR43808">
    <property type="entry name" value="ACETYLORNITHINE DEACETYLASE"/>
    <property type="match status" value="1"/>
</dbReference>
<dbReference type="InterPro" id="IPR002933">
    <property type="entry name" value="Peptidase_M20"/>
</dbReference>
<dbReference type="InterPro" id="IPR036264">
    <property type="entry name" value="Bact_exopeptidase_dim_dom"/>
</dbReference>
<keyword evidence="1" id="KW-0479">Metal-binding</keyword>
<comment type="caution">
    <text evidence="5">The sequence shown here is derived from an EMBL/GenBank/DDBJ whole genome shotgun (WGS) entry which is preliminary data.</text>
</comment>
<evidence type="ECO:0000259" key="4">
    <source>
        <dbReference type="Pfam" id="PF07687"/>
    </source>
</evidence>
<reference evidence="5 6" key="1">
    <citation type="submission" date="2022-02" db="EMBL/GenBank/DDBJ databases">
        <title>The car tank lid bacteriome: a reservoir of bacteria with potential in bioremediation of fuel.</title>
        <authorList>
            <person name="Vidal-Verdu A."/>
            <person name="Gomez-Martinez D."/>
            <person name="Latorre-Perez A."/>
            <person name="Pereto J."/>
            <person name="Porcar M."/>
        </authorList>
    </citation>
    <scope>NUCLEOTIDE SEQUENCE [LARGE SCALE GENOMIC DNA]</scope>
    <source>
        <strain evidence="5 6">4D.3</strain>
    </source>
</reference>
<dbReference type="SUPFAM" id="SSF55031">
    <property type="entry name" value="Bacterial exopeptidase dimerisation domain"/>
    <property type="match status" value="1"/>
</dbReference>
<keyword evidence="6" id="KW-1185">Reference proteome</keyword>
<dbReference type="EMBL" id="JALQCY010000001">
    <property type="protein sequence ID" value="MCK9792238.1"/>
    <property type="molecule type" value="Genomic_DNA"/>
</dbReference>
<evidence type="ECO:0000313" key="6">
    <source>
        <dbReference type="Proteomes" id="UP001651050"/>
    </source>
</evidence>
<dbReference type="EC" id="3.5.1.18" evidence="3"/>
<evidence type="ECO:0000256" key="3">
    <source>
        <dbReference type="NCBIfam" id="TIGR01900"/>
    </source>
</evidence>
<gene>
    <name evidence="5" type="primary">dapE</name>
    <name evidence="5" type="ORF">M1843_00570</name>
</gene>
<dbReference type="NCBIfam" id="TIGR01900">
    <property type="entry name" value="dapE-gram_pos"/>
    <property type="match status" value="1"/>
</dbReference>
<evidence type="ECO:0000313" key="5">
    <source>
        <dbReference type="EMBL" id="MCK9792238.1"/>
    </source>
</evidence>
<dbReference type="Gene3D" id="3.40.630.10">
    <property type="entry name" value="Zn peptidases"/>
    <property type="match status" value="1"/>
</dbReference>
<organism evidence="5 6">
    <name type="scientific">Isoptericola peretonis</name>
    <dbReference type="NCBI Taxonomy" id="2918523"/>
    <lineage>
        <taxon>Bacteria</taxon>
        <taxon>Bacillati</taxon>
        <taxon>Actinomycetota</taxon>
        <taxon>Actinomycetes</taxon>
        <taxon>Micrococcales</taxon>
        <taxon>Promicromonosporaceae</taxon>
        <taxon>Isoptericola</taxon>
    </lineage>
</organism>
<dbReference type="GO" id="GO:0009014">
    <property type="term" value="F:succinyl-diaminopimelate desuccinylase activity"/>
    <property type="evidence" value="ECO:0007669"/>
    <property type="project" value="UniProtKB-EC"/>
</dbReference>